<dbReference type="GeneID" id="40727967"/>
<dbReference type="CDD" id="cd07061">
    <property type="entry name" value="HP_HAP_like"/>
    <property type="match status" value="1"/>
</dbReference>
<organism evidence="3 4">
    <name type="scientific">Sporisorium graminicola</name>
    <dbReference type="NCBI Taxonomy" id="280036"/>
    <lineage>
        <taxon>Eukaryota</taxon>
        <taxon>Fungi</taxon>
        <taxon>Dikarya</taxon>
        <taxon>Basidiomycota</taxon>
        <taxon>Ustilaginomycotina</taxon>
        <taxon>Ustilaginomycetes</taxon>
        <taxon>Ustilaginales</taxon>
        <taxon>Ustilaginaceae</taxon>
        <taxon>Sporisorium</taxon>
    </lineage>
</organism>
<name>A0A4U7KQR9_9BASI</name>
<dbReference type="InterPro" id="IPR029033">
    <property type="entry name" value="His_PPase_superfam"/>
</dbReference>
<protein>
    <recommendedName>
        <fullName evidence="5">Acid phosphatase</fullName>
    </recommendedName>
</protein>
<gene>
    <name evidence="3" type="ORF">EX895_005072</name>
</gene>
<dbReference type="EMBL" id="SRRM01000018">
    <property type="protein sequence ID" value="TKY86247.1"/>
    <property type="molecule type" value="Genomic_DNA"/>
</dbReference>
<accession>A0A4U7KQR9</accession>
<dbReference type="PANTHER" id="PTHR11567:SF195">
    <property type="entry name" value="ACID PHOSPHATASE, PUTATIVE (AFU_ORTHOLOGUE AFUA_3G14570)-RELATED"/>
    <property type="match status" value="1"/>
</dbReference>
<evidence type="ECO:0008006" key="5">
    <source>
        <dbReference type="Google" id="ProtNLM"/>
    </source>
</evidence>
<dbReference type="InterPro" id="IPR050645">
    <property type="entry name" value="Histidine_acid_phosphatase"/>
</dbReference>
<comment type="similarity">
    <text evidence="1">Belongs to the histidine acid phosphatase family.</text>
</comment>
<evidence type="ECO:0000256" key="2">
    <source>
        <dbReference type="SAM" id="SignalP"/>
    </source>
</evidence>
<sequence>MSNPPTSLFASILTKAIFIFTVNMSTNTSVTPFPGVFTSSVTPADLPWDTYNYCNAPHVNAKHYERPPQAKDAKLVFVNVVQRHHKRTPDNLYPNENVFNPATGWDCSNYQQISYGVGANQDANLQGHGIYRKIENPSWHPLNSIIWNGTCDQGMLTADGLRDSIQHGRDFWSVYGPYGSNPLLRQGINQRDVYFRTSNSDRTYQVSGGLLEGMNGWTSPGNFPVHTQPSNMDDIVPNYSCGYANGFRSCEQSLPAWNNHLSNKTSLFAALNSVVGTASQSGWNSWIDHHFDAMASRQCHGHDLPKNPATGQSISQDLANQAYNEGHWEYDYIWNSGAGADDYVKYGFGVFVQELSRNLKAFANGEDTHKLKWYVGHDGTMVRLYKSLGLAGQFKWPAMGSEVVIEVYEQKGQHYIRILKDGKTMQTVNKDLVSDGQSGIAWTPLNKLTAYLDSRVPNDIYSKCVLGK</sequence>
<dbReference type="SUPFAM" id="SSF53254">
    <property type="entry name" value="Phosphoglycerate mutase-like"/>
    <property type="match status" value="1"/>
</dbReference>
<feature type="chain" id="PRO_5020980275" description="Acid phosphatase" evidence="2">
    <location>
        <begin position="25"/>
        <end position="468"/>
    </location>
</feature>
<comment type="caution">
    <text evidence="3">The sequence shown here is derived from an EMBL/GenBank/DDBJ whole genome shotgun (WGS) entry which is preliminary data.</text>
</comment>
<feature type="signal peptide" evidence="2">
    <location>
        <begin position="1"/>
        <end position="24"/>
    </location>
</feature>
<evidence type="ECO:0000256" key="1">
    <source>
        <dbReference type="ARBA" id="ARBA00005375"/>
    </source>
</evidence>
<dbReference type="Gene3D" id="3.40.50.1240">
    <property type="entry name" value="Phosphoglycerate mutase-like"/>
    <property type="match status" value="1"/>
</dbReference>
<dbReference type="KEGG" id="sgra:EX895_005072"/>
<dbReference type="OrthoDB" id="10262962at2759"/>
<dbReference type="InterPro" id="IPR000560">
    <property type="entry name" value="His_Pase_clade-2"/>
</dbReference>
<reference evidence="3 4" key="1">
    <citation type="submission" date="2019-05" db="EMBL/GenBank/DDBJ databases">
        <title>Sporisorium graminicola CBS 10092 draft sequencing and annotation.</title>
        <authorList>
            <person name="Solano-Gonzalez S."/>
            <person name="Caddick M.X."/>
            <person name="Darby A."/>
        </authorList>
    </citation>
    <scope>NUCLEOTIDE SEQUENCE [LARGE SCALE GENOMIC DNA]</scope>
    <source>
        <strain evidence="3 4">CBS 10092</strain>
    </source>
</reference>
<evidence type="ECO:0000313" key="3">
    <source>
        <dbReference type="EMBL" id="TKY86247.1"/>
    </source>
</evidence>
<evidence type="ECO:0000313" key="4">
    <source>
        <dbReference type="Proteomes" id="UP000306050"/>
    </source>
</evidence>
<dbReference type="GO" id="GO:0016791">
    <property type="term" value="F:phosphatase activity"/>
    <property type="evidence" value="ECO:0007669"/>
    <property type="project" value="TreeGrafter"/>
</dbReference>
<keyword evidence="4" id="KW-1185">Reference proteome</keyword>
<keyword evidence="2" id="KW-0732">Signal</keyword>
<proteinExistence type="inferred from homology"/>
<dbReference type="RefSeq" id="XP_029738232.1">
    <property type="nucleotide sequence ID" value="XM_029885666.1"/>
</dbReference>
<dbReference type="PANTHER" id="PTHR11567">
    <property type="entry name" value="ACID PHOSPHATASE-RELATED"/>
    <property type="match status" value="1"/>
</dbReference>
<dbReference type="Proteomes" id="UP000306050">
    <property type="component" value="Chromosome SGRAM_5"/>
</dbReference>
<dbReference type="Pfam" id="PF00328">
    <property type="entry name" value="His_Phos_2"/>
    <property type="match status" value="1"/>
</dbReference>
<dbReference type="AlphaFoldDB" id="A0A4U7KQR9"/>